<dbReference type="AlphaFoldDB" id="A0A811K680"/>
<keyword evidence="3" id="KW-1185">Reference proteome</keyword>
<comment type="caution">
    <text evidence="2">The sequence shown here is derived from an EMBL/GenBank/DDBJ whole genome shotgun (WGS) entry which is preliminary data.</text>
</comment>
<dbReference type="EMBL" id="CAJFDH010000002">
    <property type="protein sequence ID" value="CAD5210870.1"/>
    <property type="molecule type" value="Genomic_DNA"/>
</dbReference>
<organism evidence="2 3">
    <name type="scientific">Bursaphelenchus okinawaensis</name>
    <dbReference type="NCBI Taxonomy" id="465554"/>
    <lineage>
        <taxon>Eukaryota</taxon>
        <taxon>Metazoa</taxon>
        <taxon>Ecdysozoa</taxon>
        <taxon>Nematoda</taxon>
        <taxon>Chromadorea</taxon>
        <taxon>Rhabditida</taxon>
        <taxon>Tylenchina</taxon>
        <taxon>Tylenchomorpha</taxon>
        <taxon>Aphelenchoidea</taxon>
        <taxon>Aphelenchoididae</taxon>
        <taxon>Bursaphelenchus</taxon>
    </lineage>
</organism>
<accession>A0A811K680</accession>
<feature type="transmembrane region" description="Helical" evidence="1">
    <location>
        <begin position="110"/>
        <end position="129"/>
    </location>
</feature>
<feature type="transmembrane region" description="Helical" evidence="1">
    <location>
        <begin position="45"/>
        <end position="63"/>
    </location>
</feature>
<sequence>MNHPLWFMTTVEFVTFVYSLNALLHDPSLARITPEFGNWSALLHWLQYVVLFFSLFTFCLFTKKAWLRSYGYGRSWRNRFRHHVCGFCALLLALLALTSSIIWPSYFKDVGLYFALLAKSFFFLFFLYWRRENLIEQYIEEMMHVNGSSSVLITTQNVRDMYKLFECDNEFITYADSWPICCTKQKLQGIKQSEYYNIQKWLHDIASFMDNGGSVQDLYDIVKEMQARCELLDVQKSEQRRYQQLAALQNIVRIDPISLGQSMSRTLNRDSSYLVHAGGKIEEVV</sequence>
<dbReference type="Proteomes" id="UP000614601">
    <property type="component" value="Unassembled WGS sequence"/>
</dbReference>
<gene>
    <name evidence="2" type="ORF">BOKJ2_LOCUS3410</name>
</gene>
<proteinExistence type="predicted"/>
<feature type="transmembrane region" description="Helical" evidence="1">
    <location>
        <begin position="84"/>
        <end position="104"/>
    </location>
</feature>
<keyword evidence="1" id="KW-0472">Membrane</keyword>
<protein>
    <submittedName>
        <fullName evidence="2">Uncharacterized protein</fullName>
    </submittedName>
</protein>
<keyword evidence="1" id="KW-0812">Transmembrane</keyword>
<dbReference type="EMBL" id="CAJFCW020000002">
    <property type="protein sequence ID" value="CAG9092264.1"/>
    <property type="molecule type" value="Genomic_DNA"/>
</dbReference>
<keyword evidence="1" id="KW-1133">Transmembrane helix</keyword>
<dbReference type="Proteomes" id="UP000783686">
    <property type="component" value="Unassembled WGS sequence"/>
</dbReference>
<evidence type="ECO:0000313" key="2">
    <source>
        <dbReference type="EMBL" id="CAD5210870.1"/>
    </source>
</evidence>
<dbReference type="OrthoDB" id="10337251at2759"/>
<name>A0A811K680_9BILA</name>
<evidence type="ECO:0000313" key="3">
    <source>
        <dbReference type="Proteomes" id="UP000614601"/>
    </source>
</evidence>
<reference evidence="2" key="1">
    <citation type="submission" date="2020-09" db="EMBL/GenBank/DDBJ databases">
        <authorList>
            <person name="Kikuchi T."/>
        </authorList>
    </citation>
    <scope>NUCLEOTIDE SEQUENCE</scope>
    <source>
        <strain evidence="2">SH1</strain>
    </source>
</reference>
<feature type="transmembrane region" description="Helical" evidence="1">
    <location>
        <begin position="5"/>
        <end position="25"/>
    </location>
</feature>
<evidence type="ECO:0000256" key="1">
    <source>
        <dbReference type="SAM" id="Phobius"/>
    </source>
</evidence>